<comment type="subcellular location">
    <subcellularLocation>
        <location evidence="1">Membrane</location>
        <topology evidence="1">Multi-pass membrane protein</topology>
    </subcellularLocation>
</comment>
<accession>A0AAV3NIY9</accession>
<evidence type="ECO:0000256" key="1">
    <source>
        <dbReference type="RuleBase" id="RU362006"/>
    </source>
</evidence>
<sequence>MIGSFFTRGLVMIFGYAYPAYECFKMVEKNKPDIELLRFWCQYWILVALLTVSERIGDAFISWVPMYSEAKLALFLYLWWPKTKGATYVYDCFFKPIIANHEAEIDRGMLELRIRAENMAVSYSRRAASYIQTRTVDIFHFVALLSTPAPPAQPSQQAAKVCQPPAPRARKSSLAKPQTDRPLSPASSSSSSQNSLITEEEVGPSESQGDEPSTGVSNAQKLSKPKALVRTSKSLETSRVEAIQIDSASSQEMTKEEGVRVTRARSRRTHSAPNQ</sequence>
<protein>
    <recommendedName>
        <fullName evidence="1">HVA22-like protein</fullName>
    </recommendedName>
</protein>
<dbReference type="AlphaFoldDB" id="A0AAV3NIY9"/>
<organism evidence="3 4">
    <name type="scientific">Lithospermum erythrorhizon</name>
    <name type="common">Purple gromwell</name>
    <name type="synonym">Lithospermum officinale var. erythrorhizon</name>
    <dbReference type="NCBI Taxonomy" id="34254"/>
    <lineage>
        <taxon>Eukaryota</taxon>
        <taxon>Viridiplantae</taxon>
        <taxon>Streptophyta</taxon>
        <taxon>Embryophyta</taxon>
        <taxon>Tracheophyta</taxon>
        <taxon>Spermatophyta</taxon>
        <taxon>Magnoliopsida</taxon>
        <taxon>eudicotyledons</taxon>
        <taxon>Gunneridae</taxon>
        <taxon>Pentapetalae</taxon>
        <taxon>asterids</taxon>
        <taxon>lamiids</taxon>
        <taxon>Boraginales</taxon>
        <taxon>Boraginaceae</taxon>
        <taxon>Boraginoideae</taxon>
        <taxon>Lithospermeae</taxon>
        <taxon>Lithospermum</taxon>
    </lineage>
</organism>
<feature type="region of interest" description="Disordered" evidence="2">
    <location>
        <begin position="150"/>
        <end position="275"/>
    </location>
</feature>
<feature type="compositionally biased region" description="Basic residues" evidence="2">
    <location>
        <begin position="262"/>
        <end position="275"/>
    </location>
</feature>
<proteinExistence type="inferred from homology"/>
<dbReference type="EMBL" id="BAABME010000081">
    <property type="protein sequence ID" value="GAA0139342.1"/>
    <property type="molecule type" value="Genomic_DNA"/>
</dbReference>
<dbReference type="PANTHER" id="PTHR12300">
    <property type="entry name" value="HVA22-LIKE PROTEINS"/>
    <property type="match status" value="1"/>
</dbReference>
<keyword evidence="4" id="KW-1185">Reference proteome</keyword>
<feature type="compositionally biased region" description="Polar residues" evidence="2">
    <location>
        <begin position="205"/>
        <end position="221"/>
    </location>
</feature>
<reference evidence="3 4" key="1">
    <citation type="submission" date="2024-01" db="EMBL/GenBank/DDBJ databases">
        <title>The complete chloroplast genome sequence of Lithospermum erythrorhizon: insights into the phylogenetic relationship among Boraginaceae species and the maternal lineages of purple gromwells.</title>
        <authorList>
            <person name="Okada T."/>
            <person name="Watanabe K."/>
        </authorList>
    </citation>
    <scope>NUCLEOTIDE SEQUENCE [LARGE SCALE GENOMIC DNA]</scope>
</reference>
<feature type="compositionally biased region" description="Low complexity" evidence="2">
    <location>
        <begin position="184"/>
        <end position="195"/>
    </location>
</feature>
<gene>
    <name evidence="3" type="ORF">LIER_00907</name>
</gene>
<comment type="similarity">
    <text evidence="1">Belongs to the DP1 family.</text>
</comment>
<evidence type="ECO:0000256" key="2">
    <source>
        <dbReference type="SAM" id="MobiDB-lite"/>
    </source>
</evidence>
<name>A0AAV3NIY9_LITER</name>
<evidence type="ECO:0000313" key="3">
    <source>
        <dbReference type="EMBL" id="GAA0139342.1"/>
    </source>
</evidence>
<dbReference type="GO" id="GO:0016020">
    <property type="term" value="C:membrane"/>
    <property type="evidence" value="ECO:0007669"/>
    <property type="project" value="UniProtKB-SubCell"/>
</dbReference>
<dbReference type="Pfam" id="PF03134">
    <property type="entry name" value="TB2_DP1_HVA22"/>
    <property type="match status" value="1"/>
</dbReference>
<dbReference type="PANTHER" id="PTHR12300:SF107">
    <property type="entry name" value="HVA22-LIKE PROTEIN"/>
    <property type="match status" value="1"/>
</dbReference>
<evidence type="ECO:0000313" key="4">
    <source>
        <dbReference type="Proteomes" id="UP001454036"/>
    </source>
</evidence>
<dbReference type="InterPro" id="IPR004345">
    <property type="entry name" value="TB2_DP1_HVA22"/>
</dbReference>
<comment type="caution">
    <text evidence="3">The sequence shown here is derived from an EMBL/GenBank/DDBJ whole genome shotgun (WGS) entry which is preliminary data.</text>
</comment>
<dbReference type="Proteomes" id="UP001454036">
    <property type="component" value="Unassembled WGS sequence"/>
</dbReference>